<dbReference type="InterPro" id="IPR007856">
    <property type="entry name" value="SapB_1"/>
</dbReference>
<feature type="domain" description="Saposin B-type" evidence="2">
    <location>
        <begin position="67"/>
        <end position="145"/>
    </location>
</feature>
<dbReference type="SMART" id="SM00741">
    <property type="entry name" value="SapB"/>
    <property type="match status" value="1"/>
</dbReference>
<dbReference type="SUPFAM" id="SSF47862">
    <property type="entry name" value="Saposin"/>
    <property type="match status" value="1"/>
</dbReference>
<dbReference type="AlphaFoldDB" id="A0A146K101"/>
<evidence type="ECO:0000313" key="3">
    <source>
        <dbReference type="EMBL" id="JAP90583.1"/>
    </source>
</evidence>
<gene>
    <name evidence="3" type="ORF">TPC1_20118</name>
</gene>
<sequence length="145" mass="16138">SLLISQYEIAIMDGQETEELTTEDIEAFSLIMIEIAKLHESGEIDIETLFNGEELDEILVRKWPWMRKAFCKVCKFLTKGLVKILKNATTREAIAAAISKLCHLLPPIVSNICGIIVRKGGSALLKYIAQNKKIDGACESIKACK</sequence>
<keyword evidence="1" id="KW-1015">Disulfide bond</keyword>
<evidence type="ECO:0000259" key="2">
    <source>
        <dbReference type="PROSITE" id="PS50015"/>
    </source>
</evidence>
<dbReference type="Gene3D" id="1.10.225.10">
    <property type="entry name" value="Saposin-like"/>
    <property type="match status" value="1"/>
</dbReference>
<reference evidence="3" key="1">
    <citation type="submission" date="2015-07" db="EMBL/GenBank/DDBJ databases">
        <title>Adaptation to a free-living lifestyle via gene acquisitions in the diplomonad Trepomonas sp. PC1.</title>
        <authorList>
            <person name="Xu F."/>
            <person name="Jerlstrom-Hultqvist J."/>
            <person name="Kolisko M."/>
            <person name="Simpson A.G.B."/>
            <person name="Roger A.J."/>
            <person name="Svard S.G."/>
            <person name="Andersson J.O."/>
        </authorList>
    </citation>
    <scope>NUCLEOTIDE SEQUENCE</scope>
    <source>
        <strain evidence="3">PC1</strain>
    </source>
</reference>
<organism evidence="3">
    <name type="scientific">Trepomonas sp. PC1</name>
    <dbReference type="NCBI Taxonomy" id="1076344"/>
    <lineage>
        <taxon>Eukaryota</taxon>
        <taxon>Metamonada</taxon>
        <taxon>Diplomonadida</taxon>
        <taxon>Hexamitidae</taxon>
        <taxon>Hexamitinae</taxon>
        <taxon>Trepomonas</taxon>
    </lineage>
</organism>
<dbReference type="Pfam" id="PF05184">
    <property type="entry name" value="SapB_1"/>
    <property type="match status" value="1"/>
</dbReference>
<protein>
    <submittedName>
        <fullName evidence="3">Saposin-like type B, region 1 domain-containing protein</fullName>
    </submittedName>
</protein>
<accession>A0A146K101</accession>
<evidence type="ECO:0000256" key="1">
    <source>
        <dbReference type="ARBA" id="ARBA00023157"/>
    </source>
</evidence>
<dbReference type="InterPro" id="IPR008139">
    <property type="entry name" value="SaposinB_dom"/>
</dbReference>
<name>A0A146K101_9EUKA</name>
<dbReference type="PROSITE" id="PS50015">
    <property type="entry name" value="SAP_B"/>
    <property type="match status" value="1"/>
</dbReference>
<feature type="non-terminal residue" evidence="3">
    <location>
        <position position="1"/>
    </location>
</feature>
<dbReference type="GO" id="GO:0006629">
    <property type="term" value="P:lipid metabolic process"/>
    <property type="evidence" value="ECO:0007669"/>
    <property type="project" value="InterPro"/>
</dbReference>
<dbReference type="InterPro" id="IPR011001">
    <property type="entry name" value="Saposin-like"/>
</dbReference>
<dbReference type="EMBL" id="GDID01006023">
    <property type="protein sequence ID" value="JAP90583.1"/>
    <property type="molecule type" value="Transcribed_RNA"/>
</dbReference>
<proteinExistence type="predicted"/>